<organism evidence="3 4">
    <name type="scientific">Flagellimonas taeanensis</name>
    <dbReference type="NCBI Taxonomy" id="1005926"/>
    <lineage>
        <taxon>Bacteria</taxon>
        <taxon>Pseudomonadati</taxon>
        <taxon>Bacteroidota</taxon>
        <taxon>Flavobacteriia</taxon>
        <taxon>Flavobacteriales</taxon>
        <taxon>Flavobacteriaceae</taxon>
        <taxon>Flagellimonas</taxon>
    </lineage>
</organism>
<dbReference type="InterPro" id="IPR015422">
    <property type="entry name" value="PyrdxlP-dep_Trfase_small"/>
</dbReference>
<dbReference type="Gene3D" id="3.90.1150.10">
    <property type="entry name" value="Aspartate Aminotransferase, domain 1"/>
    <property type="match status" value="1"/>
</dbReference>
<dbReference type="EMBL" id="FRAT01000003">
    <property type="protein sequence ID" value="SHK58651.1"/>
    <property type="molecule type" value="Genomic_DNA"/>
</dbReference>
<keyword evidence="3" id="KW-0456">Lyase</keyword>
<feature type="domain" description="Aminotransferase class V" evidence="2">
    <location>
        <begin position="57"/>
        <end position="363"/>
    </location>
</feature>
<dbReference type="InterPro" id="IPR015424">
    <property type="entry name" value="PyrdxlP-dep_Trfase"/>
</dbReference>
<dbReference type="PANTHER" id="PTHR43586:SF15">
    <property type="entry name" value="BLR3095 PROTEIN"/>
    <property type="match status" value="1"/>
</dbReference>
<dbReference type="GO" id="GO:0016829">
    <property type="term" value="F:lyase activity"/>
    <property type="evidence" value="ECO:0007669"/>
    <property type="project" value="UniProtKB-KW"/>
</dbReference>
<name>A0A1M6TNX0_9FLAO</name>
<dbReference type="InterPro" id="IPR000192">
    <property type="entry name" value="Aminotrans_V_dom"/>
</dbReference>
<reference evidence="3 4" key="1">
    <citation type="submission" date="2016-11" db="EMBL/GenBank/DDBJ databases">
        <authorList>
            <person name="Varghese N."/>
            <person name="Submissions S."/>
        </authorList>
    </citation>
    <scope>NUCLEOTIDE SEQUENCE [LARGE SCALE GENOMIC DNA]</scope>
    <source>
        <strain evidence="3 4">CGMCC 1.12174</strain>
    </source>
</reference>
<evidence type="ECO:0000313" key="3">
    <source>
        <dbReference type="EMBL" id="SHK58651.1"/>
    </source>
</evidence>
<protein>
    <submittedName>
        <fullName evidence="3">Selenocysteine lyase/Cysteine desulfurase</fullName>
    </submittedName>
</protein>
<dbReference type="AlphaFoldDB" id="A0A1M6TNX0"/>
<proteinExistence type="predicted"/>
<evidence type="ECO:0000313" key="4">
    <source>
        <dbReference type="Proteomes" id="UP000184031"/>
    </source>
</evidence>
<dbReference type="STRING" id="1055723.SAMN05216293_1455"/>
<gene>
    <name evidence="3" type="ORF">SAMN05216293_1455</name>
</gene>
<dbReference type="Gene3D" id="3.40.640.10">
    <property type="entry name" value="Type I PLP-dependent aspartate aminotransferase-like (Major domain)"/>
    <property type="match status" value="1"/>
</dbReference>
<evidence type="ECO:0000256" key="1">
    <source>
        <dbReference type="ARBA" id="ARBA00022898"/>
    </source>
</evidence>
<accession>A0A1M6TNX0</accession>
<dbReference type="Pfam" id="PF00266">
    <property type="entry name" value="Aminotran_5"/>
    <property type="match status" value="1"/>
</dbReference>
<dbReference type="Proteomes" id="UP000184031">
    <property type="component" value="Unassembled WGS sequence"/>
</dbReference>
<sequence>MNKGIVSKTFAMQNLRKKFPVLKQCIYANTASAGLLSEDLMEWRQGHDLDYLIGGSKMKNKGFAHMPEIKKVVGKFFHCNPENVALVPNFSLGLNLLLEGLPKDKTVLLLQSDYPSVNWPFETRNFKREYVDIDADMEANIREKVKSGKIDVLALSLVQWVNGVRIDLDFLKELKKDFPNLMIIADGTQYCGVEEFDFEASGIDILGTSAYKWLLAGYGNGFFLVKDGVKDQFDLKGIGNGSVNNDVSQRNNISFCKFLEPGHLDSLNFGSLEFALHFLEDIGLENVQTQLQKLSAKAMRTFSELDLLEPYIVQRKQHSTIFNIKGDEKLFNRLNEENIVASPRGRGIRLSFHFYNTEEEIDVIGTLLKRWLSKR</sequence>
<dbReference type="PANTHER" id="PTHR43586">
    <property type="entry name" value="CYSTEINE DESULFURASE"/>
    <property type="match status" value="1"/>
</dbReference>
<comment type="caution">
    <text evidence="3">The sequence shown here is derived from an EMBL/GenBank/DDBJ whole genome shotgun (WGS) entry which is preliminary data.</text>
</comment>
<dbReference type="SUPFAM" id="SSF53383">
    <property type="entry name" value="PLP-dependent transferases"/>
    <property type="match status" value="1"/>
</dbReference>
<keyword evidence="1" id="KW-0663">Pyridoxal phosphate</keyword>
<dbReference type="InterPro" id="IPR015421">
    <property type="entry name" value="PyrdxlP-dep_Trfase_major"/>
</dbReference>
<evidence type="ECO:0000259" key="2">
    <source>
        <dbReference type="Pfam" id="PF00266"/>
    </source>
</evidence>